<keyword evidence="2" id="KW-0378">Hydrolase</keyword>
<dbReference type="Gene3D" id="3.40.50.300">
    <property type="entry name" value="P-loop containing nucleotide triphosphate hydrolases"/>
    <property type="match status" value="1"/>
</dbReference>
<evidence type="ECO:0000313" key="2">
    <source>
        <dbReference type="EMBL" id="KAF0528618.1"/>
    </source>
</evidence>
<sequence length="2134" mass="251129">MDIAQLISQNNDKKFMDALLRQCLNGKLEMKKLFNELSRLLQNSPNAYLPTIKTLASCLNDISSRNPLYSNFVSLLITIVIMQNLHHSDITGFGELLSSCIELLWRSQDRSLSILTTKRVLHAIMDVEGVLGVLISEAPSHHCLERILFNFNMIDRIKREKLFKAVDVIMALIDKCPEHDDVAIKLSECKACSSLIETLRDYQSTERTLLITNNTLPPMLHEMDMLNNNHQCATSTITNRSIFLSIQDEQYFTLLNMEIPQRVSDLFKVLQALELRKINSFRDLIKSLPCPKCHKNALAYFCPSKYLSLLEEEYEEIGGASKAPECLFRLPFEFDDNDNLGPWDVLLSEDTIEDIRQLKSTRVIETVTKKLGQISSGEWEKYEFKPINQCHSVPIYMIEIPGNENLKILWQVDYGFSIRKYSFTQLIKVWAITTVPEKMKEMLENLEMTHKLYTAEHSHMCTTRQIGQDGVILPITFEGEEVIKSSGDKLCDSQLDDEKLIEIHKMLITNKFTPISTKFFQALAKGGSDFTFQVSKLEYEFINHPTSAIVIGRSGTGKTTCIVFRLIASYLANQNYEALSLHENNESSRGYYKRQIFITVSNNLCRRIKRYFKRLKESVMFAEKKLSKAQFRNIDMTDKKKNDIGLILDDDDDEIPNSFHQLTDEHFPLFITYKKFSKMLLGTYEIDVQELISQQKVDKDNENEEFRFPSTISDEPLNFVDYETFITKYWPHLSDHYRQTLDGELVYSEFSVIKGTSIEVNYLSREDYRDISTKKYPMFCYDRDNIYDLFLRYENMKSRNGDYDSVDRTLAILRYAKKHALGGPRIHEVGSSFRFQNVRSLLYIWELKRPLTNYNRRGIIKPKQFEMKINYRSHNEILKLASSVIDLIWHFFPDSIDKPSCEHSEVGGPKPAIFNELSAEEFFLKVFSSVEVQGKHATNHIEFGAKQIIIVRDDDDKEVVMKLVGEAAMVETVFDCKGMEFDVVLLYNFFKNSPARKKWRVIHSVLDKIEKGTPTFSHEKHCTLSSEFKQLYVAVTRARQRICIFDENDEYSDPIRSYWEQKGLIEIIRDKDEIITYVKKIAKKSNVEDWKQQGEEFLEKENYEKAMFCFKKSRNEELYDIANAYNLRKIARASTIKSSDNATKKKNFTRAAEAFKKCSNSFMEASCYKEGGMYEKAGDIYVELKKYEHAAFCYCNAKIWPKAGEYFEKISKYNEAVLAYVNGKLYEIVIDLMERKKSEINNTTFDNTIRSLYSHYYQEKNEEMCKKVLSFLKTQDERYKLLRPYVKDLCSNGRFEEASDMLIHNVKNYNSFTESLQYLLHLCRINALNAIYTVELVDLKRLLLLQKESNITEEAQLLYRINALNAIMDTVELDRILEKAHNITEKAKLQLDTSNKPQHWDNLVKELQLYIAYLNNDLEQVYKCVIFFKNREDFITEFRAISIWLKLSQISQTNIHDKYWRWLELLLRLHKLVVPFMSQHNNVEKAEKIRKDFEKIFVVSTVKNKNKKNKRQISFDNYLIINKMNAKKEYWQVYEKDVIYRAISKSLSSYIRELILKTDEIGRNIPDIASEICNELSFSGKCQKSDSDCRGHHVKPTPLILYDRLKLASLQYIVIRQLDMINKEFNYLQRFWAENLIRNHFRFQSPQISCPEATDLAIFEMHTSVYEGFIDLIYKKWLDEEINPNDFASLLKYLFVSVQLRRDKLIFRKLHDKISEKKCNHEEIMEKFVSFILSLYPIYPKQTTRAISFDNIFQFIDYVINNAESVKLDSFDAFNDLTSLIELTTSLIFAIGPKDSDFCFPQSYFFNYYYPFKIDLLSNQCDEKKHLESILDKIQQFFNLLISKNQVYPTIILRLIQHLVLIGLNESKYEQEILKFFKRLSEESDYDQFRKCPHYVQFKKYLEGSNIGDIIKILNDDLRRTGCDFLVIAHYRYIKSRRVFPYLGPKVKKIIYEESHLFYSRLRWSSKFFQKHKAAGKIQNWFRQIQKRKEFRLLYDSTFYKIFNNVMNFCKISIKEKGKTAIYKYYLRGPMVDTIVKLIELQNKMNEIKNQLIKESMKYSSEDKLESCLESLEELKFIHYEDVQLAIDLLSIENEKHKEKDVAWLKNELEKANNIISKVLEWIGECKDIMKSEE</sequence>
<keyword evidence="1" id="KW-0175">Coiled coil</keyword>
<name>A0A8H4ASJ8_GIGMA</name>
<dbReference type="Proteomes" id="UP000439903">
    <property type="component" value="Unassembled WGS sequence"/>
</dbReference>
<comment type="caution">
    <text evidence="2">The sequence shown here is derived from an EMBL/GenBank/DDBJ whole genome shotgun (WGS) entry which is preliminary data.</text>
</comment>
<dbReference type="EMBL" id="WTPW01000266">
    <property type="protein sequence ID" value="KAF0528618.1"/>
    <property type="molecule type" value="Genomic_DNA"/>
</dbReference>
<keyword evidence="3" id="KW-1185">Reference proteome</keyword>
<gene>
    <name evidence="2" type="ORF">F8M41_013060</name>
</gene>
<dbReference type="PROSITE" id="PS50096">
    <property type="entry name" value="IQ"/>
    <property type="match status" value="1"/>
</dbReference>
<protein>
    <submittedName>
        <fullName evidence="2">p-loop containing nucleoside triphosphate hydrolase protein</fullName>
    </submittedName>
</protein>
<dbReference type="InterPro" id="IPR027417">
    <property type="entry name" value="P-loop_NTPase"/>
</dbReference>
<accession>A0A8H4ASJ8</accession>
<dbReference type="OrthoDB" id="2392009at2759"/>
<dbReference type="InterPro" id="IPR039904">
    <property type="entry name" value="TRANK1"/>
</dbReference>
<evidence type="ECO:0000256" key="1">
    <source>
        <dbReference type="SAM" id="Coils"/>
    </source>
</evidence>
<proteinExistence type="predicted"/>
<dbReference type="SUPFAM" id="SSF52540">
    <property type="entry name" value="P-loop containing nucleoside triphosphate hydrolases"/>
    <property type="match status" value="1"/>
</dbReference>
<feature type="coiled-coil region" evidence="1">
    <location>
        <begin position="2031"/>
        <end position="2100"/>
    </location>
</feature>
<evidence type="ECO:0000313" key="3">
    <source>
        <dbReference type="Proteomes" id="UP000439903"/>
    </source>
</evidence>
<reference evidence="2 3" key="1">
    <citation type="journal article" date="2019" name="Environ. Microbiol.">
        <title>At the nexus of three kingdoms: the genome of the mycorrhizal fungus Gigaspora margarita provides insights into plant, endobacterial and fungal interactions.</title>
        <authorList>
            <person name="Venice F."/>
            <person name="Ghignone S."/>
            <person name="Salvioli di Fossalunga A."/>
            <person name="Amselem J."/>
            <person name="Novero M."/>
            <person name="Xianan X."/>
            <person name="Sedzielewska Toro K."/>
            <person name="Morin E."/>
            <person name="Lipzen A."/>
            <person name="Grigoriev I.V."/>
            <person name="Henrissat B."/>
            <person name="Martin F.M."/>
            <person name="Bonfante P."/>
        </authorList>
    </citation>
    <scope>NUCLEOTIDE SEQUENCE [LARGE SCALE GENOMIC DNA]</scope>
    <source>
        <strain evidence="2 3">BEG34</strain>
    </source>
</reference>
<dbReference type="GO" id="GO:0016787">
    <property type="term" value="F:hydrolase activity"/>
    <property type="evidence" value="ECO:0007669"/>
    <property type="project" value="UniProtKB-KW"/>
</dbReference>
<dbReference type="PANTHER" id="PTHR21529">
    <property type="entry name" value="MAMMARY TURMOR VIRUS RECEPTOR HOMOLOG 1, 2 MTVR1, 2"/>
    <property type="match status" value="1"/>
</dbReference>
<organism evidence="2 3">
    <name type="scientific">Gigaspora margarita</name>
    <dbReference type="NCBI Taxonomy" id="4874"/>
    <lineage>
        <taxon>Eukaryota</taxon>
        <taxon>Fungi</taxon>
        <taxon>Fungi incertae sedis</taxon>
        <taxon>Mucoromycota</taxon>
        <taxon>Glomeromycotina</taxon>
        <taxon>Glomeromycetes</taxon>
        <taxon>Diversisporales</taxon>
        <taxon>Gigasporaceae</taxon>
        <taxon>Gigaspora</taxon>
    </lineage>
</organism>
<dbReference type="PANTHER" id="PTHR21529:SF4">
    <property type="entry name" value="TPR AND ANKYRIN REPEAT-CONTAINING PROTEIN 1"/>
    <property type="match status" value="1"/>
</dbReference>